<accession>A0ABV5I2Y8</accession>
<dbReference type="InterPro" id="IPR006311">
    <property type="entry name" value="TAT_signal"/>
</dbReference>
<reference evidence="6 7" key="1">
    <citation type="submission" date="2024-09" db="EMBL/GenBank/DDBJ databases">
        <authorList>
            <person name="Sun Q."/>
            <person name="Mori K."/>
        </authorList>
    </citation>
    <scope>NUCLEOTIDE SEQUENCE [LARGE SCALE GENOMIC DNA]</scope>
    <source>
        <strain evidence="6 7">CECT 9424</strain>
    </source>
</reference>
<evidence type="ECO:0000256" key="4">
    <source>
        <dbReference type="ARBA" id="ARBA00022729"/>
    </source>
</evidence>
<dbReference type="InterPro" id="IPR039424">
    <property type="entry name" value="SBP_5"/>
</dbReference>
<dbReference type="EMBL" id="JBHMEC010000017">
    <property type="protein sequence ID" value="MFB9150335.1"/>
    <property type="molecule type" value="Genomic_DNA"/>
</dbReference>
<keyword evidence="7" id="KW-1185">Reference proteome</keyword>
<dbReference type="RefSeq" id="WP_377069877.1">
    <property type="nucleotide sequence ID" value="NZ_JBHMEC010000017.1"/>
</dbReference>
<evidence type="ECO:0000256" key="1">
    <source>
        <dbReference type="ARBA" id="ARBA00004418"/>
    </source>
</evidence>
<feature type="domain" description="Solute-binding protein family 5" evidence="5">
    <location>
        <begin position="84"/>
        <end position="429"/>
    </location>
</feature>
<proteinExistence type="inferred from homology"/>
<sequence length="517" mass="57057">MTILNSGRMNRRGFMSTTAGAALVAGLPLSARAQPKRGGHLRAAIGHGQTTDTLNPATYENSFTTSMSFAIHGRLTEVAADGSLKPEVAESWEASADASVWRFKLRPGVTFHSGKDVTVEDVVASINHHRGEDSTSAAGPIVAPIKDIATEGTDTVVFTLKGGNADFPFILSDYHLVICKATDDGIDWRSGDGCGSYVLTDFSPGVSFSVERNENHWRDDVAWFDSVETLAIVDQNARTTALVSGDVDMADRLDLKTVNLLARNPDIQINSVAGTQHYTFAMDTREAPYNDNNVRLALKYAINREELVEKILFGYGSVGNDHPIGQGQRFYNAELEQKSFDPDKARHYLKKAGLDSLEVKLSAADAAFVGAVDAAVLYQSSAAQAGITLTPSREPNDGYWSDIWMKEDFAAVYWSGRSVEDQMFSTAYQCGAAWNDSFWCHDRFEDLLIKARSELDEDKRREMYYEMQAIVSNQGGVLIPMFANYVFGNSTKVAHSDVMGSNWDVDGQRWIERWWMA</sequence>
<evidence type="ECO:0000313" key="7">
    <source>
        <dbReference type="Proteomes" id="UP001589670"/>
    </source>
</evidence>
<keyword evidence="3" id="KW-0813">Transport</keyword>
<evidence type="ECO:0000313" key="6">
    <source>
        <dbReference type="EMBL" id="MFB9150335.1"/>
    </source>
</evidence>
<dbReference type="PANTHER" id="PTHR30290">
    <property type="entry name" value="PERIPLASMIC BINDING COMPONENT OF ABC TRANSPORTER"/>
    <property type="match status" value="1"/>
</dbReference>
<protein>
    <submittedName>
        <fullName evidence="6">ABC transporter substrate-binding protein</fullName>
    </submittedName>
</protein>
<dbReference type="Proteomes" id="UP001589670">
    <property type="component" value="Unassembled WGS sequence"/>
</dbReference>
<dbReference type="CDD" id="cd08503">
    <property type="entry name" value="PBP2_NikA_DppA_OppA_like_17"/>
    <property type="match status" value="1"/>
</dbReference>
<dbReference type="Gene3D" id="3.10.105.10">
    <property type="entry name" value="Dipeptide-binding Protein, Domain 3"/>
    <property type="match status" value="1"/>
</dbReference>
<dbReference type="PROSITE" id="PS51318">
    <property type="entry name" value="TAT"/>
    <property type="match status" value="1"/>
</dbReference>
<comment type="similarity">
    <text evidence="2">Belongs to the bacterial solute-binding protein 5 family.</text>
</comment>
<organism evidence="6 7">
    <name type="scientific">Roseovarius ramblicola</name>
    <dbReference type="NCBI Taxonomy" id="2022336"/>
    <lineage>
        <taxon>Bacteria</taxon>
        <taxon>Pseudomonadati</taxon>
        <taxon>Pseudomonadota</taxon>
        <taxon>Alphaproteobacteria</taxon>
        <taxon>Rhodobacterales</taxon>
        <taxon>Roseobacteraceae</taxon>
        <taxon>Roseovarius</taxon>
    </lineage>
</organism>
<dbReference type="Pfam" id="PF00496">
    <property type="entry name" value="SBP_bac_5"/>
    <property type="match status" value="1"/>
</dbReference>
<evidence type="ECO:0000256" key="3">
    <source>
        <dbReference type="ARBA" id="ARBA00022448"/>
    </source>
</evidence>
<dbReference type="PANTHER" id="PTHR30290:SF10">
    <property type="entry name" value="PERIPLASMIC OLIGOPEPTIDE-BINDING PROTEIN-RELATED"/>
    <property type="match status" value="1"/>
</dbReference>
<dbReference type="SUPFAM" id="SSF53850">
    <property type="entry name" value="Periplasmic binding protein-like II"/>
    <property type="match status" value="1"/>
</dbReference>
<comment type="subcellular location">
    <subcellularLocation>
        <location evidence="1">Periplasm</location>
    </subcellularLocation>
</comment>
<evidence type="ECO:0000256" key="2">
    <source>
        <dbReference type="ARBA" id="ARBA00005695"/>
    </source>
</evidence>
<dbReference type="Gene3D" id="3.40.190.10">
    <property type="entry name" value="Periplasmic binding protein-like II"/>
    <property type="match status" value="1"/>
</dbReference>
<dbReference type="Gene3D" id="3.90.76.10">
    <property type="entry name" value="Dipeptide-binding Protein, Domain 1"/>
    <property type="match status" value="1"/>
</dbReference>
<dbReference type="PIRSF" id="PIRSF002741">
    <property type="entry name" value="MppA"/>
    <property type="match status" value="1"/>
</dbReference>
<evidence type="ECO:0000259" key="5">
    <source>
        <dbReference type="Pfam" id="PF00496"/>
    </source>
</evidence>
<gene>
    <name evidence="6" type="ORF">ACFFU4_11310</name>
</gene>
<keyword evidence="4" id="KW-0732">Signal</keyword>
<dbReference type="InterPro" id="IPR000914">
    <property type="entry name" value="SBP_5_dom"/>
</dbReference>
<name>A0ABV5I2Y8_9RHOB</name>
<dbReference type="InterPro" id="IPR030678">
    <property type="entry name" value="Peptide/Ni-bd"/>
</dbReference>
<comment type="caution">
    <text evidence="6">The sequence shown here is derived from an EMBL/GenBank/DDBJ whole genome shotgun (WGS) entry which is preliminary data.</text>
</comment>